<dbReference type="InterPro" id="IPR042173">
    <property type="entry name" value="RNase_J_2"/>
</dbReference>
<dbReference type="EMBL" id="VDFN01000018">
    <property type="protein sequence ID" value="MQS46055.1"/>
    <property type="molecule type" value="Genomic_DNA"/>
</dbReference>
<evidence type="ECO:0000313" key="2">
    <source>
        <dbReference type="Proteomes" id="UP000436655"/>
    </source>
</evidence>
<comment type="caution">
    <text evidence="1">The sequence shown here is derived from an EMBL/GenBank/DDBJ whole genome shotgun (WGS) entry which is preliminary data.</text>
</comment>
<dbReference type="Proteomes" id="UP000436655">
    <property type="component" value="Unassembled WGS sequence"/>
</dbReference>
<dbReference type="InterPro" id="IPR036866">
    <property type="entry name" value="RibonucZ/Hydroxyglut_hydro"/>
</dbReference>
<organism evidence="1 2">
    <name type="scientific">Companilactobacillus mishanensis</name>
    <dbReference type="NCBI Taxonomy" id="2486008"/>
    <lineage>
        <taxon>Bacteria</taxon>
        <taxon>Bacillati</taxon>
        <taxon>Bacillota</taxon>
        <taxon>Bacilli</taxon>
        <taxon>Lactobacillales</taxon>
        <taxon>Lactobacillaceae</taxon>
        <taxon>Companilactobacillus</taxon>
    </lineage>
</organism>
<accession>A0ABW9PA04</accession>
<proteinExistence type="predicted"/>
<sequence length="410" mass="46961">MTTVRFLNGIRSIEGNIVEIATDSSRIITDFGMVGGYTAGSANSLISRHILPDFPDLFSDSAPAKDNQAIVVTHVNFDNINAAIYLKSDIPIYISAEGYKLYRALIENQLIQPICNNFKVLPHDLIVGDLEVKGYPSDCDTMGSQSLLISDGIRNFGISGDVRLNGPNKDLVYKWIRKFKKVNLDLFMLDATAYSFSNKCKLFATDENDLRVQFIDLVKQRRDLIVININPFNVERLAKLCLKMIHYDRKMVLEYEFANVVTKFYPDLKLYVLKESIPDKKTLSKNMKSVQLDEIREYQNKFVLQNSFNNLHLLVNLKAGIYLHSNGFPQISYDQDYQFLREFLFNTKFQYIDFSASGHAGKKDLVFLTDAVNAQKTIPWHSYHPELAIQAMKDLDTELTLPKEKEVIEY</sequence>
<reference evidence="1 2" key="1">
    <citation type="journal article" date="2019" name="Syst. Appl. Microbiol.">
        <title>Polyphasic characterization of two novel Lactobacillus spp. isolated from blown salami packages: Description of Lactobacillus halodurans sp. nov. and Lactobacillus salsicarnum sp. nov.</title>
        <authorList>
            <person name="Schuster J.A."/>
            <person name="Klingl A."/>
            <person name="Vogel R.F."/>
            <person name="Ehrmann M.A."/>
        </authorList>
    </citation>
    <scope>NUCLEOTIDE SEQUENCE [LARGE SCALE GENOMIC DNA]</scope>
    <source>
        <strain evidence="1 2">TMW 1.2098</strain>
    </source>
</reference>
<evidence type="ECO:0008006" key="3">
    <source>
        <dbReference type="Google" id="ProtNLM"/>
    </source>
</evidence>
<dbReference type="RefSeq" id="WP_125706487.1">
    <property type="nucleotide sequence ID" value="NZ_JBHTOO010000001.1"/>
</dbReference>
<dbReference type="Gene3D" id="3.40.50.10710">
    <property type="entry name" value="Metallo-hydrolase/oxidoreductase"/>
    <property type="match status" value="1"/>
</dbReference>
<protein>
    <recommendedName>
        <fullName evidence="3">MBL fold metallo-hydrolase</fullName>
    </recommendedName>
</protein>
<dbReference type="SUPFAM" id="SSF56281">
    <property type="entry name" value="Metallo-hydrolase/oxidoreductase"/>
    <property type="match status" value="1"/>
</dbReference>
<evidence type="ECO:0000313" key="1">
    <source>
        <dbReference type="EMBL" id="MQS46055.1"/>
    </source>
</evidence>
<gene>
    <name evidence="1" type="ORF">FHL03_11230</name>
</gene>
<dbReference type="Gene3D" id="3.60.15.10">
    <property type="entry name" value="Ribonuclease Z/Hydroxyacylglutathione hydrolase-like"/>
    <property type="match status" value="1"/>
</dbReference>
<name>A0ABW9PA04_9LACO</name>
<keyword evidence="2" id="KW-1185">Reference proteome</keyword>